<gene>
    <name evidence="2" type="ORF">scyTo_0017093</name>
</gene>
<feature type="compositionally biased region" description="Pro residues" evidence="1">
    <location>
        <begin position="250"/>
        <end position="261"/>
    </location>
</feature>
<comment type="caution">
    <text evidence="2">The sequence shown here is derived from an EMBL/GenBank/DDBJ whole genome shotgun (WGS) entry which is preliminary data.</text>
</comment>
<dbReference type="Proteomes" id="UP000288216">
    <property type="component" value="Unassembled WGS sequence"/>
</dbReference>
<feature type="compositionally biased region" description="Basic and acidic residues" evidence="1">
    <location>
        <begin position="477"/>
        <end position="491"/>
    </location>
</feature>
<feature type="compositionally biased region" description="Polar residues" evidence="1">
    <location>
        <begin position="199"/>
        <end position="227"/>
    </location>
</feature>
<proteinExistence type="predicted"/>
<sequence length="591" mass="64545">PVPSFTFTPTVAYQRGGESVSSGARPGLLNIGDSNQPWLADTWPNTGTSHNDCSINCCTSANANSDSNLTTYSRPADCIANYNNQLENKQTNLMLPESTVYGDMDLSNKINEMKTFNSPNLKEGRCLNQTAQPTPYATTQLIQTTLGNNMNSSGMEVNDKNWKPSLQAKQEISLMQYNIMEQNKLNKDYRLVETSNIPTIPYNQTSDQGTSGSYNSSDRGSNTSGSQGHKKSVRTQKLPKQGGMNWADLLPPPPAHPPPTSVNPDEYSLTEESFVIGNKYAKLEWANQHQGIQCAGSGFAVNCTVSCDELDLPLKQLEYFGEIRRGVNEKTAPKLISRTLSIALKINAVKKILAISRRHFPSSHCPRPTSPFSTDSNASAAVMQKSRPMKKPKHQAGPVRREIFTDELPPPPIPPPAIKSPTFQTKSHLEAWPPMLPKPHAAEPKAERAGDRKAGGLRGREGADTRHPPDSRTNPGECRDPADHWQSEIHGAKQRLAKAGKRENSQPKARLPQGAGEDVLPYSRPTFPSAQNPREPSSSSSMSSRGSGGRRRADQTMPGGGTGASRRNPSEAGLKEVGSYEGEEDFEEIES</sequence>
<feature type="non-terminal residue" evidence="2">
    <location>
        <position position="1"/>
    </location>
</feature>
<accession>A0A401Q456</accession>
<feature type="region of interest" description="Disordered" evidence="1">
    <location>
        <begin position="363"/>
        <end position="398"/>
    </location>
</feature>
<feature type="compositionally biased region" description="Polar residues" evidence="1">
    <location>
        <begin position="526"/>
        <end position="536"/>
    </location>
</feature>
<protein>
    <submittedName>
        <fullName evidence="2">Uncharacterized protein</fullName>
    </submittedName>
</protein>
<feature type="compositionally biased region" description="Acidic residues" evidence="1">
    <location>
        <begin position="581"/>
        <end position="591"/>
    </location>
</feature>
<dbReference type="OrthoDB" id="428111at2759"/>
<feature type="region of interest" description="Disordered" evidence="1">
    <location>
        <begin position="199"/>
        <end position="266"/>
    </location>
</feature>
<feature type="compositionally biased region" description="Polar residues" evidence="1">
    <location>
        <begin position="370"/>
        <end position="379"/>
    </location>
</feature>
<dbReference type="AlphaFoldDB" id="A0A401Q456"/>
<dbReference type="STRING" id="75743.A0A401Q456"/>
<feature type="region of interest" description="Disordered" evidence="1">
    <location>
        <begin position="431"/>
        <end position="591"/>
    </location>
</feature>
<dbReference type="EMBL" id="BFAA01010823">
    <property type="protein sequence ID" value="GCB80158.1"/>
    <property type="molecule type" value="Genomic_DNA"/>
</dbReference>
<keyword evidence="3" id="KW-1185">Reference proteome</keyword>
<evidence type="ECO:0000313" key="2">
    <source>
        <dbReference type="EMBL" id="GCB80158.1"/>
    </source>
</evidence>
<reference evidence="2 3" key="1">
    <citation type="journal article" date="2018" name="Nat. Ecol. Evol.">
        <title>Shark genomes provide insights into elasmobranch evolution and the origin of vertebrates.</title>
        <authorList>
            <person name="Hara Y"/>
            <person name="Yamaguchi K"/>
            <person name="Onimaru K"/>
            <person name="Kadota M"/>
            <person name="Koyanagi M"/>
            <person name="Keeley SD"/>
            <person name="Tatsumi K"/>
            <person name="Tanaka K"/>
            <person name="Motone F"/>
            <person name="Kageyama Y"/>
            <person name="Nozu R"/>
            <person name="Adachi N"/>
            <person name="Nishimura O"/>
            <person name="Nakagawa R"/>
            <person name="Tanegashima C"/>
            <person name="Kiyatake I"/>
            <person name="Matsumoto R"/>
            <person name="Murakumo K"/>
            <person name="Nishida K"/>
            <person name="Terakita A"/>
            <person name="Kuratani S"/>
            <person name="Sato K"/>
            <person name="Hyodo S Kuraku.S."/>
        </authorList>
    </citation>
    <scope>NUCLEOTIDE SEQUENCE [LARGE SCALE GENOMIC DNA]</scope>
</reference>
<name>A0A401Q456_SCYTO</name>
<evidence type="ECO:0000256" key="1">
    <source>
        <dbReference type="SAM" id="MobiDB-lite"/>
    </source>
</evidence>
<evidence type="ECO:0000313" key="3">
    <source>
        <dbReference type="Proteomes" id="UP000288216"/>
    </source>
</evidence>
<organism evidence="2 3">
    <name type="scientific">Scyliorhinus torazame</name>
    <name type="common">Cloudy catshark</name>
    <name type="synonym">Catulus torazame</name>
    <dbReference type="NCBI Taxonomy" id="75743"/>
    <lineage>
        <taxon>Eukaryota</taxon>
        <taxon>Metazoa</taxon>
        <taxon>Chordata</taxon>
        <taxon>Craniata</taxon>
        <taxon>Vertebrata</taxon>
        <taxon>Chondrichthyes</taxon>
        <taxon>Elasmobranchii</taxon>
        <taxon>Galeomorphii</taxon>
        <taxon>Galeoidea</taxon>
        <taxon>Carcharhiniformes</taxon>
        <taxon>Scyliorhinidae</taxon>
        <taxon>Scyliorhinus</taxon>
    </lineage>
</organism>
<feature type="compositionally biased region" description="Basic and acidic residues" evidence="1">
    <location>
        <begin position="440"/>
        <end position="470"/>
    </location>
</feature>